<keyword evidence="3" id="KW-1185">Reference proteome</keyword>
<evidence type="ECO:0000313" key="3">
    <source>
        <dbReference type="Proteomes" id="UP000537326"/>
    </source>
</evidence>
<organism evidence="2 3">
    <name type="scientific">Nocardioides marinus</name>
    <dbReference type="NCBI Taxonomy" id="374514"/>
    <lineage>
        <taxon>Bacteria</taxon>
        <taxon>Bacillati</taxon>
        <taxon>Actinomycetota</taxon>
        <taxon>Actinomycetes</taxon>
        <taxon>Propionibacteriales</taxon>
        <taxon>Nocardioidaceae</taxon>
        <taxon>Nocardioides</taxon>
    </lineage>
</organism>
<name>A0A7Y9YHH2_9ACTN</name>
<accession>A0A7Y9YHH2</accession>
<comment type="caution">
    <text evidence="2">The sequence shown here is derived from an EMBL/GenBank/DDBJ whole genome shotgun (WGS) entry which is preliminary data.</text>
</comment>
<dbReference type="AlphaFoldDB" id="A0A7Y9YHH2"/>
<gene>
    <name evidence="2" type="ORF">BKA05_002619</name>
</gene>
<proteinExistence type="predicted"/>
<dbReference type="RefSeq" id="WP_179531840.1">
    <property type="nucleotide sequence ID" value="NZ_BAAAPP010000005.1"/>
</dbReference>
<reference evidence="2 3" key="1">
    <citation type="submission" date="2020-07" db="EMBL/GenBank/DDBJ databases">
        <title>Sequencing the genomes of 1000 actinobacteria strains.</title>
        <authorList>
            <person name="Klenk H.-P."/>
        </authorList>
    </citation>
    <scope>NUCLEOTIDE SEQUENCE [LARGE SCALE GENOMIC DNA]</scope>
    <source>
        <strain evidence="2 3">DSM 18248</strain>
    </source>
</reference>
<evidence type="ECO:0000256" key="1">
    <source>
        <dbReference type="SAM" id="MobiDB-lite"/>
    </source>
</evidence>
<protein>
    <submittedName>
        <fullName evidence="2">Transcriptional regulator with XRE-family HTH domain</fullName>
    </submittedName>
</protein>
<feature type="region of interest" description="Disordered" evidence="1">
    <location>
        <begin position="1"/>
        <end position="32"/>
    </location>
</feature>
<dbReference type="Proteomes" id="UP000537326">
    <property type="component" value="Unassembled WGS sequence"/>
</dbReference>
<evidence type="ECO:0000313" key="2">
    <source>
        <dbReference type="EMBL" id="NYI11104.1"/>
    </source>
</evidence>
<dbReference type="EMBL" id="JACBZI010000001">
    <property type="protein sequence ID" value="NYI11104.1"/>
    <property type="molecule type" value="Genomic_DNA"/>
</dbReference>
<sequence length="527" mass="56412">MSSGGSVRRYPAAGDPPRPGRPARVPEDRSSWDAQVVDAPARTGWLHLANRAVAGLTRAELRLGLEAMTDHSGAALVADPSRVSRWESGRQQPPVAVTLGYERLLGLPPGRLLAPVRTLARTTGGAPDGVPDEEVEGLLAEALADRPLDGSRWLRLALALTWHDRFFLRADDLHTLAGRLVGELARSAGAAHHLRLEAALTLLQHPSSQRAVLRAVGSWLTDPDVQLVTPVVALLGSVGGDTDDLVLRLLQGQDARVAEATLPVAAAKLAAGQVGPRHVRALADLATGLVPGVAGRALADLLDLVCQLPRPEFERVVDAQRDGGVRDQLLQIRDSSTLIPDAAHRRLARSLAWRAQWGAEDREPPEPDPMLERLVREALFHVDGRRRELAGRLVAATPYGPVLATHVVALTDDPRELLATRAWELVHVLGHGDAHRSIVARALDEQAPHRSEALLALGLSEVPLTPSESRAVAALAAQSPDLRYAATLALGLASPGSLPALRGLDAVTDRAIDWWQRVGTAVVDRPM</sequence>